<dbReference type="RefSeq" id="WP_268803536.1">
    <property type="nucleotide sequence ID" value="NZ_JAPRAY010000009.1"/>
</dbReference>
<organism evidence="1 2">
    <name type="scientific">Mediterraneibacter gnavus</name>
    <name type="common">Ruminococcus gnavus</name>
    <dbReference type="NCBI Taxonomy" id="33038"/>
    <lineage>
        <taxon>Bacteria</taxon>
        <taxon>Bacillati</taxon>
        <taxon>Bacillota</taxon>
        <taxon>Clostridia</taxon>
        <taxon>Lachnospirales</taxon>
        <taxon>Lachnospiraceae</taxon>
        <taxon>Mediterraneibacter</taxon>
    </lineage>
</organism>
<comment type="caution">
    <text evidence="1">The sequence shown here is derived from an EMBL/GenBank/DDBJ whole genome shotgun (WGS) entry which is preliminary data.</text>
</comment>
<evidence type="ECO:0000313" key="2">
    <source>
        <dbReference type="Proteomes" id="UP001079535"/>
    </source>
</evidence>
<dbReference type="AlphaFoldDB" id="A0A9Q4F095"/>
<evidence type="ECO:0000313" key="1">
    <source>
        <dbReference type="EMBL" id="MCZ0667469.1"/>
    </source>
</evidence>
<reference evidence="1" key="1">
    <citation type="submission" date="2022-11" db="EMBL/GenBank/DDBJ databases">
        <title>Temperate bacteriophages infecting mucin-degrading bacterium Ruminococcus gnavus from the human gut.</title>
        <authorList>
            <person name="Buttimer C."/>
        </authorList>
    </citation>
    <scope>NUCLEOTIDE SEQUENCE</scope>
    <source>
        <strain evidence="1">CCUG 49994</strain>
    </source>
</reference>
<sequence length="67" mass="7495">METFYKPLTPAFRSDITAGIHKNMTELNACQPNALVNIQKIGLIQLEKLINALPDGYPIPLERRSGE</sequence>
<name>A0A9Q4F095_MEDGN</name>
<proteinExistence type="predicted"/>
<dbReference type="Proteomes" id="UP001079535">
    <property type="component" value="Unassembled WGS sequence"/>
</dbReference>
<gene>
    <name evidence="1" type="ORF">OZZ17_07915</name>
</gene>
<protein>
    <submittedName>
        <fullName evidence="1">Uncharacterized protein</fullName>
    </submittedName>
</protein>
<dbReference type="EMBL" id="JAPRAY010000009">
    <property type="protein sequence ID" value="MCZ0667469.1"/>
    <property type="molecule type" value="Genomic_DNA"/>
</dbReference>
<accession>A0A9Q4F095</accession>